<name>A0A2V3XXS7_9FIRM</name>
<dbReference type="InterPro" id="IPR017853">
    <property type="entry name" value="GH"/>
</dbReference>
<sequence length="425" mass="48543">MRKTNYKILDGDFYINGIKTYTDIEGSDEKIHGLLFNTRFIQGIFDDVNPENSGKYDRFGIKFNAEENTERMIAALKDWYEAGVRAITIGLQGGGPIYTYDDWSVIDTGSFSRDGKQLNEAYKNRLLKVLQACDELGMLVIVSFLYQAQEHLFHDGTAIMEAVRTASEFLRDSGYENVIIEVANEHDVGNFNKHPMISSGEGIASLIKLAREWSGNKFAVGSSGGGGICKQEVIENSDVILIHGNGLRRQEMYDFIMSVHEKAPDKPIVCNEDSQMFGQLKVSCATHTSWGYYNDFTKQEPPSDWGITPGEDAFFARRLKNMISGVKMGENEFYLQGFEKDYHIEGKRYVRLSSLYPEQIDYVEFYQDDKLLYTSFAEPFMLYSLTTWNQNPYVIPEEACEFTARIYLHDGNVRQKTVKLTDLRE</sequence>
<dbReference type="AlphaFoldDB" id="A0A2V3XXS7"/>
<dbReference type="GeneID" id="86064964"/>
<dbReference type="SUPFAM" id="SSF51445">
    <property type="entry name" value="(Trans)glycosidases"/>
    <property type="match status" value="1"/>
</dbReference>
<comment type="caution">
    <text evidence="1">The sequence shown here is derived from an EMBL/GenBank/DDBJ whole genome shotgun (WGS) entry which is preliminary data.</text>
</comment>
<dbReference type="RefSeq" id="WP_110326603.1">
    <property type="nucleotide sequence ID" value="NZ_QJKD01000029.1"/>
</dbReference>
<keyword evidence="2" id="KW-1185">Reference proteome</keyword>
<dbReference type="Gene3D" id="3.20.20.80">
    <property type="entry name" value="Glycosidases"/>
    <property type="match status" value="1"/>
</dbReference>
<organism evidence="1 2">
    <name type="scientific">Hungatella effluvii</name>
    <dbReference type="NCBI Taxonomy" id="1096246"/>
    <lineage>
        <taxon>Bacteria</taxon>
        <taxon>Bacillati</taxon>
        <taxon>Bacillota</taxon>
        <taxon>Clostridia</taxon>
        <taxon>Lachnospirales</taxon>
        <taxon>Lachnospiraceae</taxon>
        <taxon>Hungatella</taxon>
    </lineage>
</organism>
<accession>A0A2V3XXS7</accession>
<evidence type="ECO:0008006" key="3">
    <source>
        <dbReference type="Google" id="ProtNLM"/>
    </source>
</evidence>
<proteinExistence type="predicted"/>
<reference evidence="1 2" key="1">
    <citation type="submission" date="2018-05" db="EMBL/GenBank/DDBJ databases">
        <title>Genomic Encyclopedia of Type Strains, Phase IV (KMG-IV): sequencing the most valuable type-strain genomes for metagenomic binning, comparative biology and taxonomic classification.</title>
        <authorList>
            <person name="Goeker M."/>
        </authorList>
    </citation>
    <scope>NUCLEOTIDE SEQUENCE [LARGE SCALE GENOMIC DNA]</scope>
    <source>
        <strain evidence="1 2">DSM 24995</strain>
    </source>
</reference>
<protein>
    <recommendedName>
        <fullName evidence="3">Cellulase (Glycosyl hydrolase family 5)</fullName>
    </recommendedName>
</protein>
<evidence type="ECO:0000313" key="1">
    <source>
        <dbReference type="EMBL" id="PXX43702.1"/>
    </source>
</evidence>
<dbReference type="Proteomes" id="UP000248057">
    <property type="component" value="Unassembled WGS sequence"/>
</dbReference>
<dbReference type="EMBL" id="QJKD01000029">
    <property type="protein sequence ID" value="PXX43702.1"/>
    <property type="molecule type" value="Genomic_DNA"/>
</dbReference>
<gene>
    <name evidence="1" type="ORF">DFR60_1299</name>
</gene>
<evidence type="ECO:0000313" key="2">
    <source>
        <dbReference type="Proteomes" id="UP000248057"/>
    </source>
</evidence>